<evidence type="ECO:0000256" key="2">
    <source>
        <dbReference type="SAM" id="Phobius"/>
    </source>
</evidence>
<organism evidence="3 4">
    <name type="scientific">Saccharopolyspora cebuensis</name>
    <dbReference type="NCBI Taxonomy" id="418759"/>
    <lineage>
        <taxon>Bacteria</taxon>
        <taxon>Bacillati</taxon>
        <taxon>Actinomycetota</taxon>
        <taxon>Actinomycetes</taxon>
        <taxon>Pseudonocardiales</taxon>
        <taxon>Pseudonocardiaceae</taxon>
        <taxon>Saccharopolyspora</taxon>
    </lineage>
</organism>
<reference evidence="3 4" key="1">
    <citation type="submission" date="2024-08" db="EMBL/GenBank/DDBJ databases">
        <title>Genome mining of Saccharopolyspora cebuensis PGLac3 from Nigerian medicinal plant.</title>
        <authorList>
            <person name="Ezeobiora C.E."/>
            <person name="Igbokwe N.H."/>
            <person name="Amin D.H."/>
            <person name="Mendie U.E."/>
        </authorList>
    </citation>
    <scope>NUCLEOTIDE SEQUENCE [LARGE SCALE GENOMIC DNA]</scope>
    <source>
        <strain evidence="3 4">PGLac3</strain>
    </source>
</reference>
<evidence type="ECO:0000313" key="4">
    <source>
        <dbReference type="Proteomes" id="UP001564626"/>
    </source>
</evidence>
<evidence type="ECO:0000313" key="3">
    <source>
        <dbReference type="EMBL" id="MEY8041900.1"/>
    </source>
</evidence>
<dbReference type="RefSeq" id="WP_345360711.1">
    <property type="nucleotide sequence ID" value="NZ_BAABII010000005.1"/>
</dbReference>
<dbReference type="Proteomes" id="UP001564626">
    <property type="component" value="Unassembled WGS sequence"/>
</dbReference>
<dbReference type="EMBL" id="JBGEHV010000044">
    <property type="protein sequence ID" value="MEY8041900.1"/>
    <property type="molecule type" value="Genomic_DNA"/>
</dbReference>
<name>A0ABV4CLB4_9PSEU</name>
<feature type="region of interest" description="Disordered" evidence="1">
    <location>
        <begin position="32"/>
        <end position="60"/>
    </location>
</feature>
<sequence>MSHLWRGAAAGAAGTTALQATTYLDMLLRARGPSSTPEETVRRAEQAAGTSLSSDDEAEGNRRSAAGALLGIVTGVASGVGYAVARGRWPRLPTPVLAVGVGLLAAAGSNAPMTALGVTDPRTWDADSWVSDLVPHLCYGIATAGAFEAMNRRLVEPR</sequence>
<accession>A0ABV4CLB4</accession>
<keyword evidence="2" id="KW-0472">Membrane</keyword>
<feature type="transmembrane region" description="Helical" evidence="2">
    <location>
        <begin position="96"/>
        <end position="113"/>
    </location>
</feature>
<protein>
    <recommendedName>
        <fullName evidence="5">DUF1440 domain-containing protein</fullName>
    </recommendedName>
</protein>
<keyword evidence="2" id="KW-0812">Transmembrane</keyword>
<keyword evidence="2" id="KW-1133">Transmembrane helix</keyword>
<evidence type="ECO:0008006" key="5">
    <source>
        <dbReference type="Google" id="ProtNLM"/>
    </source>
</evidence>
<proteinExistence type="predicted"/>
<feature type="transmembrane region" description="Helical" evidence="2">
    <location>
        <begin position="133"/>
        <end position="150"/>
    </location>
</feature>
<keyword evidence="4" id="KW-1185">Reference proteome</keyword>
<feature type="transmembrane region" description="Helical" evidence="2">
    <location>
        <begin position="65"/>
        <end position="84"/>
    </location>
</feature>
<gene>
    <name evidence="3" type="ORF">AB8O55_21020</name>
</gene>
<comment type="caution">
    <text evidence="3">The sequence shown here is derived from an EMBL/GenBank/DDBJ whole genome shotgun (WGS) entry which is preliminary data.</text>
</comment>
<evidence type="ECO:0000256" key="1">
    <source>
        <dbReference type="SAM" id="MobiDB-lite"/>
    </source>
</evidence>